<dbReference type="EMBL" id="JABSWW010000001">
    <property type="protein sequence ID" value="NRT91409.1"/>
    <property type="molecule type" value="Genomic_DNA"/>
</dbReference>
<evidence type="ECO:0000313" key="1">
    <source>
        <dbReference type="EMBL" id="MBC2474707.1"/>
    </source>
</evidence>
<gene>
    <name evidence="2" type="ORF">B0H41_005088</name>
    <name evidence="1" type="ORF">HGI39_08325</name>
</gene>
<dbReference type="Proteomes" id="UP001193748">
    <property type="component" value="Unassembled WGS sequence"/>
</dbReference>
<comment type="caution">
    <text evidence="1">The sequence shown here is derived from an EMBL/GenBank/DDBJ whole genome shotgun (WGS) entry which is preliminary data.</text>
</comment>
<evidence type="ECO:0000313" key="2">
    <source>
        <dbReference type="EMBL" id="NRT91409.1"/>
    </source>
</evidence>
<name>A0AAW3W823_CLOBE</name>
<dbReference type="RefSeq" id="WP_171781372.1">
    <property type="nucleotide sequence ID" value="NZ_JABAGV010000016.1"/>
</dbReference>
<dbReference type="AlphaFoldDB" id="A0AAW3W823"/>
<proteinExistence type="predicted"/>
<accession>A0AAW3W823</accession>
<protein>
    <submittedName>
        <fullName evidence="1">Uncharacterized protein</fullName>
    </submittedName>
</protein>
<sequence>MDKLAINDEKIIRETYELYGIEGVYKKDIDKVIKVLRGSKILILSIDFEGFIRLCLVLLRKSYFY</sequence>
<evidence type="ECO:0000313" key="3">
    <source>
        <dbReference type="Proteomes" id="UP001194098"/>
    </source>
</evidence>
<reference evidence="1" key="1">
    <citation type="submission" date="2020-04" db="EMBL/GenBank/DDBJ databases">
        <authorList>
            <person name="Brown S."/>
        </authorList>
    </citation>
    <scope>NUCLEOTIDE SEQUENCE</scope>
    <source>
        <strain evidence="1">DJ015</strain>
    </source>
</reference>
<dbReference type="EMBL" id="JABAGV010000016">
    <property type="protein sequence ID" value="MBC2474707.1"/>
    <property type="molecule type" value="Genomic_DNA"/>
</dbReference>
<reference evidence="2" key="2">
    <citation type="submission" date="2020-05" db="EMBL/GenBank/DDBJ databases">
        <authorList>
            <person name="Brown S."/>
            <person name="Huntemann M."/>
            <person name="Clum A."/>
            <person name="Spunde A."/>
            <person name="Palaniappan K."/>
            <person name="Ritter S."/>
            <person name="Mikhailova N."/>
            <person name="Chen I.-M."/>
            <person name="Stamatis D."/>
            <person name="Reddy T."/>
            <person name="O'Malley R."/>
            <person name="Daum C."/>
            <person name="Shapiro N."/>
            <person name="Ivanova N."/>
            <person name="Kyrpides N."/>
            <person name="Woyke T."/>
        </authorList>
    </citation>
    <scope>NUCLEOTIDE SEQUENCE</scope>
    <source>
        <strain evidence="2">DJ080</strain>
    </source>
</reference>
<reference evidence="1" key="3">
    <citation type="journal article" date="2022" name="Nat. Biotechnol.">
        <title>Carbon-negative production of acetone and isopropanol by gas fermentation at industrial pilot scale.</title>
        <authorList>
            <person name="Liew F.E."/>
            <person name="Nogle R."/>
            <person name="Abdalla T."/>
            <person name="Rasor B.J."/>
            <person name="Canter C."/>
            <person name="Jensen R.O."/>
            <person name="Wang L."/>
            <person name="Strutz J."/>
            <person name="Chirania P."/>
            <person name="De Tissera S."/>
            <person name="Mueller A.P."/>
            <person name="Ruan Z."/>
            <person name="Gao A."/>
            <person name="Tran L."/>
            <person name="Engle N.L."/>
            <person name="Bromley J.C."/>
            <person name="Daniell J."/>
            <person name="Conrado R."/>
            <person name="Tschaplinski T.J."/>
            <person name="Giannone R.J."/>
            <person name="Hettich R.L."/>
            <person name="Karim A.S."/>
            <person name="Simpson S.D."/>
            <person name="Brown S.D."/>
            <person name="Leang C."/>
            <person name="Jewett M.C."/>
            <person name="Kopke M."/>
        </authorList>
    </citation>
    <scope>NUCLEOTIDE SEQUENCE</scope>
    <source>
        <strain evidence="1">DJ015</strain>
        <strain evidence="2">DJ080</strain>
    </source>
</reference>
<dbReference type="Proteomes" id="UP001194098">
    <property type="component" value="Unassembled WGS sequence"/>
</dbReference>
<organism evidence="1 3">
    <name type="scientific">Clostridium beijerinckii</name>
    <name type="common">Clostridium MP</name>
    <dbReference type="NCBI Taxonomy" id="1520"/>
    <lineage>
        <taxon>Bacteria</taxon>
        <taxon>Bacillati</taxon>
        <taxon>Bacillota</taxon>
        <taxon>Clostridia</taxon>
        <taxon>Eubacteriales</taxon>
        <taxon>Clostridiaceae</taxon>
        <taxon>Clostridium</taxon>
    </lineage>
</organism>